<dbReference type="GO" id="GO:0003677">
    <property type="term" value="F:DNA binding"/>
    <property type="evidence" value="ECO:0007669"/>
    <property type="project" value="InterPro"/>
</dbReference>
<dbReference type="PANTHER" id="PTHR33375:SF1">
    <property type="entry name" value="CHROMOSOME-PARTITIONING PROTEIN PARB-RELATED"/>
    <property type="match status" value="1"/>
</dbReference>
<dbReference type="SMART" id="SM00470">
    <property type="entry name" value="ParB"/>
    <property type="match status" value="1"/>
</dbReference>
<comment type="similarity">
    <text evidence="1">Belongs to the ParB family.</text>
</comment>
<accession>A0A4R8MPW6</accession>
<evidence type="ECO:0000313" key="4">
    <source>
        <dbReference type="EMBL" id="TDY66528.1"/>
    </source>
</evidence>
<dbReference type="GO" id="GO:0005694">
    <property type="term" value="C:chromosome"/>
    <property type="evidence" value="ECO:0007669"/>
    <property type="project" value="TreeGrafter"/>
</dbReference>
<dbReference type="InterPro" id="IPR004437">
    <property type="entry name" value="ParB/RepB/Spo0J"/>
</dbReference>
<dbReference type="SUPFAM" id="SSF110849">
    <property type="entry name" value="ParB/Sulfiredoxin"/>
    <property type="match status" value="1"/>
</dbReference>
<feature type="domain" description="ParB-like N-terminal" evidence="3">
    <location>
        <begin position="28"/>
        <end position="121"/>
    </location>
</feature>
<dbReference type="EMBL" id="SORO01000006">
    <property type="protein sequence ID" value="TDY66528.1"/>
    <property type="molecule type" value="Genomic_DNA"/>
</dbReference>
<evidence type="ECO:0000256" key="2">
    <source>
        <dbReference type="SAM" id="Coils"/>
    </source>
</evidence>
<evidence type="ECO:0000259" key="3">
    <source>
        <dbReference type="SMART" id="SM00470"/>
    </source>
</evidence>
<dbReference type="SUPFAM" id="SSF109709">
    <property type="entry name" value="KorB DNA-binding domain-like"/>
    <property type="match status" value="1"/>
</dbReference>
<gene>
    <name evidence="4" type="ORF">CLV96_3907</name>
</gene>
<dbReference type="NCBIfam" id="TIGR00180">
    <property type="entry name" value="parB_part"/>
    <property type="match status" value="1"/>
</dbReference>
<dbReference type="Proteomes" id="UP000294684">
    <property type="component" value="Unassembled WGS sequence"/>
</dbReference>
<dbReference type="AlphaFoldDB" id="A0A4R8MPW6"/>
<dbReference type="GO" id="GO:0045881">
    <property type="term" value="P:positive regulation of sporulation resulting in formation of a cellular spore"/>
    <property type="evidence" value="ECO:0007669"/>
    <property type="project" value="TreeGrafter"/>
</dbReference>
<dbReference type="Pfam" id="PF02195">
    <property type="entry name" value="ParB_N"/>
    <property type="match status" value="1"/>
</dbReference>
<name>A0A4R8MPW6_LEPME</name>
<keyword evidence="2" id="KW-0175">Coiled coil</keyword>
<reference evidence="4 5" key="1">
    <citation type="submission" date="2019-03" db="EMBL/GenBank/DDBJ databases">
        <title>Genomic Encyclopedia of Archaeal and Bacterial Type Strains, Phase II (KMG-II): from individual species to whole genera.</title>
        <authorList>
            <person name="Goeker M."/>
        </authorList>
    </citation>
    <scope>NUCLEOTIDE SEQUENCE [LARGE SCALE GENOMIC DNA]</scope>
    <source>
        <strain evidence="4 5">DSM 21537</strain>
    </source>
</reference>
<dbReference type="Gene3D" id="1.10.10.730">
    <property type="entry name" value="KorB DNA-binding domain"/>
    <property type="match status" value="1"/>
</dbReference>
<sequence>MAKQLKRIFSDPEFKSANSHFDGIQQYLSLPIQDIELNLSKNIRDAYDDSLLEELANSIQENGQLEPVGISPDRNRNGKFDLIYGYRRCLAIKKYAPQLSVKAVTVISKTDDDTIQLLENIQREDLTDYEIAKALLIIKEKSNLRNEDIAKKIHKSLDWVKKRIIHGKSINQLEEHGTANPEILRKLTTHQMSQISSLDLNDKIAVLHSAGKDGNTKVNNLKKFRYQKQIPKLQPKELIKKLKLEKSNLEKQIKSANLRIKQINKELNKLT</sequence>
<proteinExistence type="inferred from homology"/>
<dbReference type="Gene3D" id="3.90.1530.30">
    <property type="match status" value="1"/>
</dbReference>
<dbReference type="InterPro" id="IPR050336">
    <property type="entry name" value="Chromosome_partition/occlusion"/>
</dbReference>
<protein>
    <submittedName>
        <fullName evidence="4">ParB/RepB/Spo0J family partition protein</fullName>
    </submittedName>
</protein>
<organism evidence="4 5">
    <name type="scientific">Leptospira meyeri</name>
    <dbReference type="NCBI Taxonomy" id="29508"/>
    <lineage>
        <taxon>Bacteria</taxon>
        <taxon>Pseudomonadati</taxon>
        <taxon>Spirochaetota</taxon>
        <taxon>Spirochaetia</taxon>
        <taxon>Leptospirales</taxon>
        <taxon>Leptospiraceae</taxon>
        <taxon>Leptospira</taxon>
    </lineage>
</organism>
<dbReference type="GO" id="GO:0007059">
    <property type="term" value="P:chromosome segregation"/>
    <property type="evidence" value="ECO:0007669"/>
    <property type="project" value="TreeGrafter"/>
</dbReference>
<feature type="coiled-coil region" evidence="2">
    <location>
        <begin position="239"/>
        <end position="266"/>
    </location>
</feature>
<dbReference type="InterPro" id="IPR042075">
    <property type="entry name" value="KorB_DNA-db"/>
</dbReference>
<evidence type="ECO:0000256" key="1">
    <source>
        <dbReference type="ARBA" id="ARBA00006295"/>
    </source>
</evidence>
<comment type="caution">
    <text evidence="4">The sequence shown here is derived from an EMBL/GenBank/DDBJ whole genome shotgun (WGS) entry which is preliminary data.</text>
</comment>
<keyword evidence="5" id="KW-1185">Reference proteome</keyword>
<dbReference type="OrthoDB" id="9802051at2"/>
<evidence type="ECO:0000313" key="5">
    <source>
        <dbReference type="Proteomes" id="UP000294684"/>
    </source>
</evidence>
<dbReference type="InterPro" id="IPR036086">
    <property type="entry name" value="ParB/Sulfiredoxin_sf"/>
</dbReference>
<dbReference type="GeneID" id="79829155"/>
<dbReference type="InterPro" id="IPR003115">
    <property type="entry name" value="ParB_N"/>
</dbReference>
<dbReference type="PANTHER" id="PTHR33375">
    <property type="entry name" value="CHROMOSOME-PARTITIONING PROTEIN PARB-RELATED"/>
    <property type="match status" value="1"/>
</dbReference>
<dbReference type="RefSeq" id="WP_004787754.1">
    <property type="nucleotide sequence ID" value="NZ_SORO01000006.1"/>
</dbReference>
<dbReference type="STRING" id="1193051.LEP1GSC017_0031"/>